<gene>
    <name evidence="1" type="ORF">VP01_2013g2</name>
</gene>
<protein>
    <submittedName>
        <fullName evidence="1">Uncharacterized protein</fullName>
    </submittedName>
</protein>
<dbReference type="EMBL" id="LAVV01006853">
    <property type="protein sequence ID" value="KNZ58021.1"/>
    <property type="molecule type" value="Genomic_DNA"/>
</dbReference>
<dbReference type="AlphaFoldDB" id="A0A0L6VB48"/>
<dbReference type="VEuPathDB" id="FungiDB:VP01_2013g2"/>
<evidence type="ECO:0000313" key="1">
    <source>
        <dbReference type="EMBL" id="KNZ58021.1"/>
    </source>
</evidence>
<comment type="caution">
    <text evidence="1">The sequence shown here is derived from an EMBL/GenBank/DDBJ whole genome shotgun (WGS) entry which is preliminary data.</text>
</comment>
<keyword evidence="2" id="KW-1185">Reference proteome</keyword>
<dbReference type="Proteomes" id="UP000037035">
    <property type="component" value="Unassembled WGS sequence"/>
</dbReference>
<evidence type="ECO:0000313" key="2">
    <source>
        <dbReference type="Proteomes" id="UP000037035"/>
    </source>
</evidence>
<proteinExistence type="predicted"/>
<name>A0A0L6VB48_9BASI</name>
<reference evidence="1 2" key="1">
    <citation type="submission" date="2015-08" db="EMBL/GenBank/DDBJ databases">
        <title>Next Generation Sequencing and Analysis of the Genome of Puccinia sorghi L Schw, the Causal Agent of Maize Common Rust.</title>
        <authorList>
            <person name="Rochi L."/>
            <person name="Burguener G."/>
            <person name="Darino M."/>
            <person name="Turjanski A."/>
            <person name="Kreff E."/>
            <person name="Dieguez M.J."/>
            <person name="Sacco F."/>
        </authorList>
    </citation>
    <scope>NUCLEOTIDE SEQUENCE [LARGE SCALE GENOMIC DNA]</scope>
    <source>
        <strain evidence="1 2">RO10H11247</strain>
    </source>
</reference>
<accession>A0A0L6VB48</accession>
<organism evidence="1 2">
    <name type="scientific">Puccinia sorghi</name>
    <dbReference type="NCBI Taxonomy" id="27349"/>
    <lineage>
        <taxon>Eukaryota</taxon>
        <taxon>Fungi</taxon>
        <taxon>Dikarya</taxon>
        <taxon>Basidiomycota</taxon>
        <taxon>Pucciniomycotina</taxon>
        <taxon>Pucciniomycetes</taxon>
        <taxon>Pucciniales</taxon>
        <taxon>Pucciniaceae</taxon>
        <taxon>Puccinia</taxon>
    </lineage>
</organism>
<sequence length="319" mass="36819">METLMLSYFQIQRIKAEDPNSINFQKKKQPRKLSAVDENALWKLTDILELTSGFNLWEGFEIFWINFPIDVCGFEGTQEESQNEKGDFIIVSSSENLGRNRVSGVKVIYAIYNSENKMNVRFLKYPDSQLTQVHQQCALKKILAQLPAVDMQHAPLTQVHQQCALKKILAQLPAVNMQHAPVKLPSKLQLFAYLDYLAQSLFCTVTVHQSLAESMQLSKLSLHNLLKTRNQSSTISTQPRPLANTKSPNIDWLLLLKSRMQYRVLVLQIFRVSGHNWCIFIPSSQEISFLILLNFFNPKFFIISRKKKSEQKKKQKSKK</sequence>